<dbReference type="InterPro" id="IPR015919">
    <property type="entry name" value="Cadherin-like_sf"/>
</dbReference>
<dbReference type="SMART" id="SM00736">
    <property type="entry name" value="CADG"/>
    <property type="match status" value="1"/>
</dbReference>
<dbReference type="InterPro" id="IPR013783">
    <property type="entry name" value="Ig-like_fold"/>
</dbReference>
<dbReference type="GO" id="GO:0007156">
    <property type="term" value="P:homophilic cell adhesion via plasma membrane adhesion molecules"/>
    <property type="evidence" value="ECO:0007669"/>
    <property type="project" value="InterPro"/>
</dbReference>
<dbReference type="GO" id="GO:0016020">
    <property type="term" value="C:membrane"/>
    <property type="evidence" value="ECO:0007669"/>
    <property type="project" value="InterPro"/>
</dbReference>
<feature type="non-terminal residue" evidence="2">
    <location>
        <position position="1"/>
    </location>
</feature>
<dbReference type="EMBL" id="JACYFT010000004">
    <property type="protein sequence ID" value="MBD8051743.1"/>
    <property type="molecule type" value="Genomic_DNA"/>
</dbReference>
<keyword evidence="3" id="KW-1185">Reference proteome</keyword>
<evidence type="ECO:0000313" key="3">
    <source>
        <dbReference type="Proteomes" id="UP000647424"/>
    </source>
</evidence>
<organism evidence="2 3">
    <name type="scientific">Limnohabitans radicicola</name>
    <dbReference type="NCBI Taxonomy" id="2771427"/>
    <lineage>
        <taxon>Bacteria</taxon>
        <taxon>Pseudomonadati</taxon>
        <taxon>Pseudomonadota</taxon>
        <taxon>Betaproteobacteria</taxon>
        <taxon>Burkholderiales</taxon>
        <taxon>Comamonadaceae</taxon>
        <taxon>Limnohabitans</taxon>
    </lineage>
</organism>
<dbReference type="InterPro" id="IPR006644">
    <property type="entry name" value="Cadg"/>
</dbReference>
<gene>
    <name evidence="2" type="ORF">IC609_14445</name>
</gene>
<protein>
    <submittedName>
        <fullName evidence="2">Ig domain-containing protein</fullName>
    </submittedName>
</protein>
<dbReference type="RefSeq" id="WP_191820243.1">
    <property type="nucleotide sequence ID" value="NZ_JACYFT010000004.1"/>
</dbReference>
<evidence type="ECO:0000313" key="2">
    <source>
        <dbReference type="EMBL" id="MBD8051743.1"/>
    </source>
</evidence>
<sequence>SAPDTLIATLDDAQVAKLGAAELLALANANLLDDIADGATDSINFAGLSAADTATILNALDSNQKAALTLAQGQQVGVDQLDSLTTFAGLSANFVDGLQANVLASAPDTLIATLDDAQVAKLGAAELLALANANLLDDIADGATDSIDFTGLTAINGATVLAKLDATQEGLLVAAQINALNTAGLLDNLASPLSSTQISGAAPAGLGFTAVDTAAEQAMFNAAIDAQAAGNINLTDLAAAVSKIGTLANGTDDNAAQPTQAEYTALGITGIDSAAKAALLGDVLDVKAAADADQLAEIQTLATAASAVAAYTGSNTAPTNAELNALLGTSFVVNDTNRAAFLSHLATQNNDGTPVTLADLVAIRNQFAPSVSGFTVADAVGTTTTGKSGDTLTFTVTLSEAVTSTAGLTAVFTVNGNDVTATRAAVTATDTLVFTANAPAGNGTAITLKSLVADSGSIVNANNVALTAPTANAIAQTGAYLVDNTLPVVTANYNVNENTLTDVAPKSINLQATDSNGPLTWNTVLSGTDSSKFTLSSAGVLTFTGVTNFEAKDDSGADGVYDITATVTDAAGNSKAQAISINLQNVNEAPTVANAIADQTFIVGGAVDSFTFNANVFADVDANTTLTYTASLAGGGALPGWLSFDAATRTFSGNPTGADTTTVRVTATDGGGLSVSDDFVITAVAAPSLSTTLSSAVTNFDVRSSIVLSVGETVTAKSGGSITLTDLGGTGYQGESTTHTQTFSVTDTSRVTIVGSGANTKIIINPGFDLDLASNYSLAVSTGAFTGVTTGQDTQAFTTVNFSTVAPGAGFANAAQAQSMNTTTGALENALKWFDATGVGSPTGAQTTLDLASGDFAAVVKGVILTSGAQANTVLQGAGNMLLNNFGINDLLYVDNQDHTNTDPQASLNANVFAGGLGTVSQPLQLAVEGTDAVNGGAYFIDFVIASGITLPASVVTDQLLQNVISNNWSNTGMVIAA</sequence>
<feature type="domain" description="Cadherin" evidence="1">
    <location>
        <begin position="487"/>
        <end position="592"/>
    </location>
</feature>
<proteinExistence type="predicted"/>
<accession>A0A927IMG2</accession>
<dbReference type="AlphaFoldDB" id="A0A927IMG2"/>
<evidence type="ECO:0000259" key="1">
    <source>
        <dbReference type="PROSITE" id="PS50268"/>
    </source>
</evidence>
<dbReference type="Gene3D" id="2.60.40.10">
    <property type="entry name" value="Immunoglobulins"/>
    <property type="match status" value="1"/>
</dbReference>
<reference evidence="2" key="1">
    <citation type="submission" date="2020-09" db="EMBL/GenBank/DDBJ databases">
        <title>Genome seq and assembly of Limnohabitants sp.</title>
        <authorList>
            <person name="Chhetri G."/>
        </authorList>
    </citation>
    <scope>NUCLEOTIDE SEQUENCE</scope>
    <source>
        <strain evidence="2">JUR4</strain>
    </source>
</reference>
<dbReference type="Pfam" id="PF05345">
    <property type="entry name" value="He_PIG"/>
    <property type="match status" value="1"/>
</dbReference>
<dbReference type="SUPFAM" id="SSF49313">
    <property type="entry name" value="Cadherin-like"/>
    <property type="match status" value="1"/>
</dbReference>
<name>A0A927IMG2_9BURK</name>
<dbReference type="Proteomes" id="UP000647424">
    <property type="component" value="Unassembled WGS sequence"/>
</dbReference>
<dbReference type="PROSITE" id="PS50268">
    <property type="entry name" value="CADHERIN_2"/>
    <property type="match status" value="1"/>
</dbReference>
<dbReference type="GO" id="GO:0005509">
    <property type="term" value="F:calcium ion binding"/>
    <property type="evidence" value="ECO:0007669"/>
    <property type="project" value="InterPro"/>
</dbReference>
<dbReference type="InterPro" id="IPR002126">
    <property type="entry name" value="Cadherin-like_dom"/>
</dbReference>
<comment type="caution">
    <text evidence="2">The sequence shown here is derived from an EMBL/GenBank/DDBJ whole genome shotgun (WGS) entry which is preliminary data.</text>
</comment>